<dbReference type="Pfam" id="PF09346">
    <property type="entry name" value="SMI1_KNR4"/>
    <property type="match status" value="1"/>
</dbReference>
<dbReference type="InterPro" id="IPR037883">
    <property type="entry name" value="Knr4/Smi1-like_sf"/>
</dbReference>
<dbReference type="InterPro" id="IPR051873">
    <property type="entry name" value="KNR4/SMI1_regulator"/>
</dbReference>
<comment type="caution">
    <text evidence="2">The sequence shown here is derived from an EMBL/GenBank/DDBJ whole genome shotgun (WGS) entry which is preliminary data.</text>
</comment>
<dbReference type="PANTHER" id="PTHR47432">
    <property type="entry name" value="CELL WALL ASSEMBLY REGULATOR SMI1"/>
    <property type="match status" value="1"/>
</dbReference>
<protein>
    <submittedName>
        <fullName evidence="2">SMI1/KNR4 family protein</fullName>
    </submittedName>
</protein>
<evidence type="ECO:0000313" key="2">
    <source>
        <dbReference type="EMBL" id="MET1489578.1"/>
    </source>
</evidence>
<dbReference type="Gene3D" id="3.40.1580.10">
    <property type="entry name" value="SMI1/KNR4-like"/>
    <property type="match status" value="1"/>
</dbReference>
<evidence type="ECO:0000313" key="3">
    <source>
        <dbReference type="Proteomes" id="UP001548590"/>
    </source>
</evidence>
<dbReference type="RefSeq" id="WP_345925227.1">
    <property type="nucleotide sequence ID" value="NZ_JBDIVF010000002.1"/>
</dbReference>
<proteinExistence type="predicted"/>
<gene>
    <name evidence="2" type="ORF">ABVT11_07040</name>
</gene>
<dbReference type="SUPFAM" id="SSF160631">
    <property type="entry name" value="SMI1/KNR4-like"/>
    <property type="match status" value="1"/>
</dbReference>
<sequence>MEHTWQKFEQWLAQNWPEGLSCLNPPASDEQIAQLESQLEAKLPADFVACLKVHNGQNGFSSVFDGMEFLSCEEIYSQWFVWKDLLDGGDFKDISSEPDEGIKSDWWNSKWIPFTHNGGGDHLCLDLDPSASGSAGQIITMWHDMEARELKAKSFGEYFESYVSGVLTGKYVYSEEYGGLINADDV</sequence>
<dbReference type="InterPro" id="IPR018958">
    <property type="entry name" value="Knr4/Smi1-like_dom"/>
</dbReference>
<feature type="domain" description="Knr4/Smi1-like" evidence="1">
    <location>
        <begin position="26"/>
        <end position="161"/>
    </location>
</feature>
<dbReference type="EMBL" id="JBEWLZ010000003">
    <property type="protein sequence ID" value="MET1489578.1"/>
    <property type="molecule type" value="Genomic_DNA"/>
</dbReference>
<keyword evidence="3" id="KW-1185">Reference proteome</keyword>
<evidence type="ECO:0000259" key="1">
    <source>
        <dbReference type="SMART" id="SM00860"/>
    </source>
</evidence>
<reference evidence="2 3" key="1">
    <citation type="submission" date="2024-07" db="EMBL/GenBank/DDBJ databases">
        <title>Uliginosibacterium paludis KCTC:42655.</title>
        <authorList>
            <person name="Kim M.K."/>
        </authorList>
    </citation>
    <scope>NUCLEOTIDE SEQUENCE [LARGE SCALE GENOMIC DNA]</scope>
    <source>
        <strain evidence="2 3">KCTC 42655</strain>
    </source>
</reference>
<dbReference type="Proteomes" id="UP001548590">
    <property type="component" value="Unassembled WGS sequence"/>
</dbReference>
<name>A0ABV2CP20_9RHOO</name>
<dbReference type="SMART" id="SM00860">
    <property type="entry name" value="SMI1_KNR4"/>
    <property type="match status" value="1"/>
</dbReference>
<dbReference type="PANTHER" id="PTHR47432:SF1">
    <property type="entry name" value="CELL WALL ASSEMBLY REGULATOR SMI1"/>
    <property type="match status" value="1"/>
</dbReference>
<organism evidence="2 3">
    <name type="scientific">Uliginosibacterium paludis</name>
    <dbReference type="NCBI Taxonomy" id="1615952"/>
    <lineage>
        <taxon>Bacteria</taxon>
        <taxon>Pseudomonadati</taxon>
        <taxon>Pseudomonadota</taxon>
        <taxon>Betaproteobacteria</taxon>
        <taxon>Rhodocyclales</taxon>
        <taxon>Zoogloeaceae</taxon>
        <taxon>Uliginosibacterium</taxon>
    </lineage>
</organism>
<accession>A0ABV2CP20</accession>